<proteinExistence type="predicted"/>
<protein>
    <submittedName>
        <fullName evidence="2">Uncharacterized protein</fullName>
    </submittedName>
</protein>
<evidence type="ECO:0000256" key="1">
    <source>
        <dbReference type="SAM" id="MobiDB-lite"/>
    </source>
</evidence>
<feature type="region of interest" description="Disordered" evidence="1">
    <location>
        <begin position="1"/>
        <end position="35"/>
    </location>
</feature>
<reference evidence="2" key="2">
    <citation type="journal article" date="2015" name="Fish Shellfish Immunol.">
        <title>Early steps in the European eel (Anguilla anguilla)-Vibrio vulnificus interaction in the gills: Role of the RtxA13 toxin.</title>
        <authorList>
            <person name="Callol A."/>
            <person name="Pajuelo D."/>
            <person name="Ebbesson L."/>
            <person name="Teles M."/>
            <person name="MacKenzie S."/>
            <person name="Amaro C."/>
        </authorList>
    </citation>
    <scope>NUCLEOTIDE SEQUENCE</scope>
</reference>
<dbReference type="EMBL" id="GBXM01038797">
    <property type="protein sequence ID" value="JAH69780.1"/>
    <property type="molecule type" value="Transcribed_RNA"/>
</dbReference>
<organism evidence="2">
    <name type="scientific">Anguilla anguilla</name>
    <name type="common">European freshwater eel</name>
    <name type="synonym">Muraena anguilla</name>
    <dbReference type="NCBI Taxonomy" id="7936"/>
    <lineage>
        <taxon>Eukaryota</taxon>
        <taxon>Metazoa</taxon>
        <taxon>Chordata</taxon>
        <taxon>Craniata</taxon>
        <taxon>Vertebrata</taxon>
        <taxon>Euteleostomi</taxon>
        <taxon>Actinopterygii</taxon>
        <taxon>Neopterygii</taxon>
        <taxon>Teleostei</taxon>
        <taxon>Anguilliformes</taxon>
        <taxon>Anguillidae</taxon>
        <taxon>Anguilla</taxon>
    </lineage>
</organism>
<accession>A0A0E9UX78</accession>
<reference evidence="2" key="1">
    <citation type="submission" date="2014-11" db="EMBL/GenBank/DDBJ databases">
        <authorList>
            <person name="Amaro Gonzalez C."/>
        </authorList>
    </citation>
    <scope>NUCLEOTIDE SEQUENCE</scope>
</reference>
<sequence>MTYFLRSSCGMGGTSDEFGSTTSSRLATPPSLLLG</sequence>
<evidence type="ECO:0000313" key="2">
    <source>
        <dbReference type="EMBL" id="JAH69780.1"/>
    </source>
</evidence>
<feature type="compositionally biased region" description="Polar residues" evidence="1">
    <location>
        <begin position="17"/>
        <end position="26"/>
    </location>
</feature>
<dbReference type="AlphaFoldDB" id="A0A0E9UX78"/>
<name>A0A0E9UX78_ANGAN</name>